<feature type="binding site" evidence="9">
    <location>
        <begin position="183"/>
        <end position="184"/>
    </location>
    <ligand>
        <name>2-[(2R,5Z)-2-carboxy-4-methylthiazol-5(2H)-ylidene]ethyl phosphate</name>
        <dbReference type="ChEBI" id="CHEBI:62899"/>
    </ligand>
</feature>
<dbReference type="Proteomes" id="UP000366872">
    <property type="component" value="Unassembled WGS sequence"/>
</dbReference>
<reference evidence="13 14" key="1">
    <citation type="submission" date="2019-04" db="EMBL/GenBank/DDBJ databases">
        <authorList>
            <person name="Van Vliet M D."/>
        </authorList>
    </citation>
    <scope>NUCLEOTIDE SEQUENCE [LARGE SCALE GENOMIC DNA]</scope>
    <source>
        <strain evidence="13 14">F1</strain>
    </source>
</reference>
<feature type="binding site" evidence="9">
    <location>
        <position position="106"/>
    </location>
    <ligand>
        <name>4-amino-2-methyl-5-(diphosphooxymethyl)pyrimidine</name>
        <dbReference type="ChEBI" id="CHEBI:57841"/>
    </ligand>
</feature>
<evidence type="ECO:0000256" key="1">
    <source>
        <dbReference type="ARBA" id="ARBA00005165"/>
    </source>
</evidence>
<comment type="catalytic activity">
    <reaction evidence="6 9 10">
        <text>4-methyl-5-(2-phosphooxyethyl)-thiazole + 4-amino-2-methyl-5-(diphosphooxymethyl)pyrimidine + H(+) = thiamine phosphate + diphosphate</text>
        <dbReference type="Rhea" id="RHEA:22328"/>
        <dbReference type="ChEBI" id="CHEBI:15378"/>
        <dbReference type="ChEBI" id="CHEBI:33019"/>
        <dbReference type="ChEBI" id="CHEBI:37575"/>
        <dbReference type="ChEBI" id="CHEBI:57841"/>
        <dbReference type="ChEBI" id="CHEBI:58296"/>
        <dbReference type="EC" id="2.5.1.3"/>
    </reaction>
</comment>
<dbReference type="InterPro" id="IPR022998">
    <property type="entry name" value="ThiamineP_synth_TenI"/>
</dbReference>
<evidence type="ECO:0000256" key="10">
    <source>
        <dbReference type="RuleBase" id="RU003826"/>
    </source>
</evidence>
<dbReference type="RefSeq" id="WP_136077297.1">
    <property type="nucleotide sequence ID" value="NZ_CAAHFG010000001.1"/>
</dbReference>
<evidence type="ECO:0000259" key="12">
    <source>
        <dbReference type="Pfam" id="PF02581"/>
    </source>
</evidence>
<dbReference type="AlphaFoldDB" id="A0A6C2TW40"/>
<dbReference type="PANTHER" id="PTHR20857:SF15">
    <property type="entry name" value="THIAMINE-PHOSPHATE SYNTHASE"/>
    <property type="match status" value="1"/>
</dbReference>
<evidence type="ECO:0000256" key="6">
    <source>
        <dbReference type="ARBA" id="ARBA00047334"/>
    </source>
</evidence>
<comment type="cofactor">
    <cofactor evidence="9">
        <name>Mg(2+)</name>
        <dbReference type="ChEBI" id="CHEBI:18420"/>
    </cofactor>
    <text evidence="9">Binds 1 Mg(2+) ion per subunit.</text>
</comment>
<feature type="domain" description="Thiamine phosphate synthase/TenI" evidence="12">
    <location>
        <begin position="18"/>
        <end position="186"/>
    </location>
</feature>
<comment type="catalytic activity">
    <reaction evidence="8 9 10">
        <text>2-[(2R,5Z)-2-carboxy-4-methylthiazol-5(2H)-ylidene]ethyl phosphate + 4-amino-2-methyl-5-(diphosphooxymethyl)pyrimidine + 2 H(+) = thiamine phosphate + CO2 + diphosphate</text>
        <dbReference type="Rhea" id="RHEA:47844"/>
        <dbReference type="ChEBI" id="CHEBI:15378"/>
        <dbReference type="ChEBI" id="CHEBI:16526"/>
        <dbReference type="ChEBI" id="CHEBI:33019"/>
        <dbReference type="ChEBI" id="CHEBI:37575"/>
        <dbReference type="ChEBI" id="CHEBI:57841"/>
        <dbReference type="ChEBI" id="CHEBI:62899"/>
        <dbReference type="EC" id="2.5.1.3"/>
    </reaction>
</comment>
<evidence type="ECO:0000256" key="8">
    <source>
        <dbReference type="ARBA" id="ARBA00047883"/>
    </source>
</evidence>
<dbReference type="GO" id="GO:0005737">
    <property type="term" value="C:cytoplasm"/>
    <property type="evidence" value="ECO:0007669"/>
    <property type="project" value="TreeGrafter"/>
</dbReference>
<dbReference type="PANTHER" id="PTHR20857">
    <property type="entry name" value="THIAMINE-PHOSPHATE PYROPHOSPHORYLASE"/>
    <property type="match status" value="1"/>
</dbReference>
<sequence length="208" mass="21884">MKENFGLYLILTDPVSGYEAAAKAAVECGVRYLQLRMKNTPREQVAATALALRDITKNTQTRFIVNDDLTVAIESDADGIHLGQADLSVEEARSTWSVPGKIFGLSTHSLEQALLAAEAAPDYIGVGPVHPTPTKADADPALGAAEVGRIIGQSPLTAVAIGGINAQNLPGLLEAGAQNYCVVSAVNAATDPAAAIRALQKIWERHVF</sequence>
<dbReference type="EC" id="2.5.1.3" evidence="9"/>
<feature type="binding site" evidence="9">
    <location>
        <position position="163"/>
    </location>
    <ligand>
        <name>2-[(2R,5Z)-2-carboxy-4-methylthiazol-5(2H)-ylidene]ethyl phosphate</name>
        <dbReference type="ChEBI" id="CHEBI:62899"/>
    </ligand>
</feature>
<evidence type="ECO:0000256" key="3">
    <source>
        <dbReference type="ARBA" id="ARBA00022723"/>
    </source>
</evidence>
<evidence type="ECO:0000256" key="9">
    <source>
        <dbReference type="HAMAP-Rule" id="MF_00097"/>
    </source>
</evidence>
<feature type="binding site" evidence="9">
    <location>
        <position position="66"/>
    </location>
    <ligand>
        <name>4-amino-2-methyl-5-(diphosphooxymethyl)pyrimidine</name>
        <dbReference type="ChEBI" id="CHEBI:57841"/>
    </ligand>
</feature>
<evidence type="ECO:0000313" key="14">
    <source>
        <dbReference type="Proteomes" id="UP000366872"/>
    </source>
</evidence>
<evidence type="ECO:0000256" key="7">
    <source>
        <dbReference type="ARBA" id="ARBA00047851"/>
    </source>
</evidence>
<dbReference type="GO" id="GO:0004789">
    <property type="term" value="F:thiamine-phosphate diphosphorylase activity"/>
    <property type="evidence" value="ECO:0007669"/>
    <property type="project" value="UniProtKB-UniRule"/>
</dbReference>
<dbReference type="GO" id="GO:0009228">
    <property type="term" value="P:thiamine biosynthetic process"/>
    <property type="evidence" value="ECO:0007669"/>
    <property type="project" value="UniProtKB-KW"/>
</dbReference>
<dbReference type="GO" id="GO:0009229">
    <property type="term" value="P:thiamine diphosphate biosynthetic process"/>
    <property type="evidence" value="ECO:0007669"/>
    <property type="project" value="UniProtKB-UniRule"/>
</dbReference>
<keyword evidence="5 9" id="KW-0784">Thiamine biosynthesis</keyword>
<dbReference type="GO" id="GO:0000287">
    <property type="term" value="F:magnesium ion binding"/>
    <property type="evidence" value="ECO:0007669"/>
    <property type="project" value="UniProtKB-UniRule"/>
</dbReference>
<comment type="similarity">
    <text evidence="9 10">Belongs to the thiamine-phosphate synthase family.</text>
</comment>
<dbReference type="InterPro" id="IPR013785">
    <property type="entry name" value="Aldolase_TIM"/>
</dbReference>
<dbReference type="NCBIfam" id="TIGR00693">
    <property type="entry name" value="thiE"/>
    <property type="match status" value="1"/>
</dbReference>
<keyword evidence="3 9" id="KW-0479">Metal-binding</keyword>
<organism evidence="13 14">
    <name type="scientific">Pontiella desulfatans</name>
    <dbReference type="NCBI Taxonomy" id="2750659"/>
    <lineage>
        <taxon>Bacteria</taxon>
        <taxon>Pseudomonadati</taxon>
        <taxon>Kiritimatiellota</taxon>
        <taxon>Kiritimatiellia</taxon>
        <taxon>Kiritimatiellales</taxon>
        <taxon>Pontiellaceae</taxon>
        <taxon>Pontiella</taxon>
    </lineage>
</organism>
<feature type="binding site" evidence="9">
    <location>
        <position position="135"/>
    </location>
    <ligand>
        <name>4-amino-2-methyl-5-(diphosphooxymethyl)pyrimidine</name>
        <dbReference type="ChEBI" id="CHEBI:57841"/>
    </ligand>
</feature>
<evidence type="ECO:0000256" key="4">
    <source>
        <dbReference type="ARBA" id="ARBA00022842"/>
    </source>
</evidence>
<dbReference type="EMBL" id="CAAHFG010000001">
    <property type="protein sequence ID" value="VGO11546.1"/>
    <property type="molecule type" value="Genomic_DNA"/>
</dbReference>
<dbReference type="Pfam" id="PF02581">
    <property type="entry name" value="TMP-TENI"/>
    <property type="match status" value="1"/>
</dbReference>
<evidence type="ECO:0000256" key="11">
    <source>
        <dbReference type="RuleBase" id="RU004253"/>
    </source>
</evidence>
<name>A0A6C2TW40_PONDE</name>
<keyword evidence="2 9" id="KW-0808">Transferase</keyword>
<keyword evidence="14" id="KW-1185">Reference proteome</keyword>
<dbReference type="HAMAP" id="MF_00097">
    <property type="entry name" value="TMP_synthase"/>
    <property type="match status" value="1"/>
</dbReference>
<comment type="catalytic activity">
    <reaction evidence="7 9 10">
        <text>2-(2-carboxy-4-methylthiazol-5-yl)ethyl phosphate + 4-amino-2-methyl-5-(diphosphooxymethyl)pyrimidine + 2 H(+) = thiamine phosphate + CO2 + diphosphate</text>
        <dbReference type="Rhea" id="RHEA:47848"/>
        <dbReference type="ChEBI" id="CHEBI:15378"/>
        <dbReference type="ChEBI" id="CHEBI:16526"/>
        <dbReference type="ChEBI" id="CHEBI:33019"/>
        <dbReference type="ChEBI" id="CHEBI:37575"/>
        <dbReference type="ChEBI" id="CHEBI:57841"/>
        <dbReference type="ChEBI" id="CHEBI:62890"/>
        <dbReference type="EC" id="2.5.1.3"/>
    </reaction>
</comment>
<evidence type="ECO:0000313" key="13">
    <source>
        <dbReference type="EMBL" id="VGO11546.1"/>
    </source>
</evidence>
<dbReference type="CDD" id="cd00564">
    <property type="entry name" value="TMP_TenI"/>
    <property type="match status" value="1"/>
</dbReference>
<proteinExistence type="inferred from homology"/>
<comment type="function">
    <text evidence="9">Condenses 4-methyl-5-(beta-hydroxyethyl)thiazole monophosphate (THZ-P) and 2-methyl-4-amino-5-hydroxymethyl pyrimidine pyrophosphate (HMP-PP) to form thiamine monophosphate (TMP).</text>
</comment>
<protein>
    <recommendedName>
        <fullName evidence="9">Thiamine-phosphate synthase</fullName>
        <shortName evidence="9">TP synthase</shortName>
        <shortName evidence="9">TPS</shortName>
        <ecNumber evidence="9">2.5.1.3</ecNumber>
    </recommendedName>
    <alternativeName>
        <fullName evidence="9">Thiamine-phosphate pyrophosphorylase</fullName>
        <shortName evidence="9">TMP pyrophosphorylase</shortName>
        <shortName evidence="9">TMP-PPase</shortName>
    </alternativeName>
</protein>
<feature type="binding site" evidence="9">
    <location>
        <begin position="34"/>
        <end position="38"/>
    </location>
    <ligand>
        <name>4-amino-2-methyl-5-(diphosphooxymethyl)pyrimidine</name>
        <dbReference type="ChEBI" id="CHEBI:57841"/>
    </ligand>
</feature>
<keyword evidence="4 9" id="KW-0460">Magnesium</keyword>
<feature type="binding site" evidence="9">
    <location>
        <begin position="132"/>
        <end position="134"/>
    </location>
    <ligand>
        <name>2-[(2R,5Z)-2-carboxy-4-methylthiazol-5(2H)-ylidene]ethyl phosphate</name>
        <dbReference type="ChEBI" id="CHEBI:62899"/>
    </ligand>
</feature>
<dbReference type="InterPro" id="IPR034291">
    <property type="entry name" value="TMP_synthase"/>
</dbReference>
<dbReference type="UniPathway" id="UPA00060">
    <property type="reaction ID" value="UER00141"/>
</dbReference>
<feature type="binding site" evidence="9">
    <location>
        <position position="67"/>
    </location>
    <ligand>
        <name>Mg(2+)</name>
        <dbReference type="ChEBI" id="CHEBI:18420"/>
    </ligand>
</feature>
<feature type="binding site" evidence="9">
    <location>
        <position position="86"/>
    </location>
    <ligand>
        <name>Mg(2+)</name>
        <dbReference type="ChEBI" id="CHEBI:18420"/>
    </ligand>
</feature>
<accession>A0A6C2TW40</accession>
<comment type="pathway">
    <text evidence="1 9 11">Cofactor biosynthesis; thiamine diphosphate biosynthesis; thiamine phosphate from 4-amino-2-methyl-5-diphosphomethylpyrimidine and 4-methyl-5-(2-phosphoethyl)-thiazole: step 1/1.</text>
</comment>
<gene>
    <name evidence="9 13" type="primary">thiE</name>
    <name evidence="13" type="ORF">PDESU_00091</name>
</gene>
<dbReference type="SUPFAM" id="SSF51391">
    <property type="entry name" value="Thiamin phosphate synthase"/>
    <property type="match status" value="1"/>
</dbReference>
<evidence type="ECO:0000256" key="5">
    <source>
        <dbReference type="ARBA" id="ARBA00022977"/>
    </source>
</evidence>
<dbReference type="Gene3D" id="3.20.20.70">
    <property type="entry name" value="Aldolase class I"/>
    <property type="match status" value="1"/>
</dbReference>
<dbReference type="InterPro" id="IPR036206">
    <property type="entry name" value="ThiamineP_synth_sf"/>
</dbReference>
<evidence type="ECO:0000256" key="2">
    <source>
        <dbReference type="ARBA" id="ARBA00022679"/>
    </source>
</evidence>